<reference evidence="3 4" key="1">
    <citation type="submission" date="2014-04" db="EMBL/GenBank/DDBJ databases">
        <authorList>
            <consortium name="DOE Joint Genome Institute"/>
            <person name="Kuo A."/>
            <person name="Kohler A."/>
            <person name="Jargeat P."/>
            <person name="Nagy L.G."/>
            <person name="Floudas D."/>
            <person name="Copeland A."/>
            <person name="Barry K.W."/>
            <person name="Cichocki N."/>
            <person name="Veneault-Fourrey C."/>
            <person name="LaButti K."/>
            <person name="Lindquist E.A."/>
            <person name="Lipzen A."/>
            <person name="Lundell T."/>
            <person name="Morin E."/>
            <person name="Murat C."/>
            <person name="Sun H."/>
            <person name="Tunlid A."/>
            <person name="Henrissat B."/>
            <person name="Grigoriev I.V."/>
            <person name="Hibbett D.S."/>
            <person name="Martin F."/>
            <person name="Nordberg H.P."/>
            <person name="Cantor M.N."/>
            <person name="Hua S.X."/>
        </authorList>
    </citation>
    <scope>NUCLEOTIDE SEQUENCE [LARGE SCALE GENOMIC DNA]</scope>
    <source>
        <strain evidence="3 4">Ve08.2h10</strain>
    </source>
</reference>
<dbReference type="HOGENOM" id="CLU_1129391_0_0_1"/>
<keyword evidence="4" id="KW-1185">Reference proteome</keyword>
<organism evidence="3 4">
    <name type="scientific">Paxillus rubicundulus Ve08.2h10</name>
    <dbReference type="NCBI Taxonomy" id="930991"/>
    <lineage>
        <taxon>Eukaryota</taxon>
        <taxon>Fungi</taxon>
        <taxon>Dikarya</taxon>
        <taxon>Basidiomycota</taxon>
        <taxon>Agaricomycotina</taxon>
        <taxon>Agaricomycetes</taxon>
        <taxon>Agaricomycetidae</taxon>
        <taxon>Boletales</taxon>
        <taxon>Paxilineae</taxon>
        <taxon>Paxillaceae</taxon>
        <taxon>Paxillus</taxon>
    </lineage>
</organism>
<reference evidence="4" key="2">
    <citation type="submission" date="2015-01" db="EMBL/GenBank/DDBJ databases">
        <title>Evolutionary Origins and Diversification of the Mycorrhizal Mutualists.</title>
        <authorList>
            <consortium name="DOE Joint Genome Institute"/>
            <consortium name="Mycorrhizal Genomics Consortium"/>
            <person name="Kohler A."/>
            <person name="Kuo A."/>
            <person name="Nagy L.G."/>
            <person name="Floudas D."/>
            <person name="Copeland A."/>
            <person name="Barry K.W."/>
            <person name="Cichocki N."/>
            <person name="Veneault-Fourrey C."/>
            <person name="LaButti K."/>
            <person name="Lindquist E.A."/>
            <person name="Lipzen A."/>
            <person name="Lundell T."/>
            <person name="Morin E."/>
            <person name="Murat C."/>
            <person name="Riley R."/>
            <person name="Ohm R."/>
            <person name="Sun H."/>
            <person name="Tunlid A."/>
            <person name="Henrissat B."/>
            <person name="Grigoriev I.V."/>
            <person name="Hibbett D.S."/>
            <person name="Martin F."/>
        </authorList>
    </citation>
    <scope>NUCLEOTIDE SEQUENCE [LARGE SCALE GENOMIC DNA]</scope>
    <source>
        <strain evidence="4">Ve08.2h10</strain>
    </source>
</reference>
<evidence type="ECO:0000256" key="1">
    <source>
        <dbReference type="SAM" id="Coils"/>
    </source>
</evidence>
<name>A0A0D0DJT4_9AGAM</name>
<gene>
    <name evidence="3" type="ORF">PAXRUDRAFT_16897</name>
</gene>
<feature type="coiled-coil region" evidence="1">
    <location>
        <begin position="186"/>
        <end position="213"/>
    </location>
</feature>
<accession>A0A0D0DJT4</accession>
<feature type="region of interest" description="Disordered" evidence="2">
    <location>
        <begin position="1"/>
        <end position="77"/>
    </location>
</feature>
<proteinExistence type="predicted"/>
<protein>
    <submittedName>
        <fullName evidence="3">Uncharacterized protein</fullName>
    </submittedName>
</protein>
<evidence type="ECO:0000313" key="3">
    <source>
        <dbReference type="EMBL" id="KIK78400.1"/>
    </source>
</evidence>
<sequence>MSLDTEDEESLSLSDEEGDHSSDEFYYNPGSEDQIEADEALTTPAPAPPCTPSPNPLPVVPAPANASVGSPTSNCSNVSTMTPAQAMSPEQPLFTGPLSLMPLFVQYSKLMEEQGWAYLQQVHSQGSTLVDTVAVQAAQLNITNTHSVMVKHEISTLHEQQAGKKKAKGQMMEFKAHYISHPDMKAAFKAQQQAQEEKQVKDAEKQVQKKVDSQARMARIDHNVILKTFNNLQSCYKCKDDLITIA</sequence>
<evidence type="ECO:0000256" key="2">
    <source>
        <dbReference type="SAM" id="MobiDB-lite"/>
    </source>
</evidence>
<dbReference type="Proteomes" id="UP000054538">
    <property type="component" value="Unassembled WGS sequence"/>
</dbReference>
<dbReference type="AlphaFoldDB" id="A0A0D0DJT4"/>
<feature type="compositionally biased region" description="Low complexity" evidence="2">
    <location>
        <begin position="62"/>
        <end position="71"/>
    </location>
</feature>
<dbReference type="InParanoid" id="A0A0D0DJT4"/>
<keyword evidence="1" id="KW-0175">Coiled coil</keyword>
<feature type="compositionally biased region" description="Pro residues" evidence="2">
    <location>
        <begin position="45"/>
        <end position="61"/>
    </location>
</feature>
<dbReference type="OrthoDB" id="3030676at2759"/>
<feature type="compositionally biased region" description="Acidic residues" evidence="2">
    <location>
        <begin position="1"/>
        <end position="18"/>
    </location>
</feature>
<evidence type="ECO:0000313" key="4">
    <source>
        <dbReference type="Proteomes" id="UP000054538"/>
    </source>
</evidence>
<dbReference type="EMBL" id="KN826605">
    <property type="protein sequence ID" value="KIK78400.1"/>
    <property type="molecule type" value="Genomic_DNA"/>
</dbReference>